<evidence type="ECO:0000313" key="6">
    <source>
        <dbReference type="Proteomes" id="UP000663929"/>
    </source>
</evidence>
<evidence type="ECO:0000259" key="4">
    <source>
        <dbReference type="PROSITE" id="PS51898"/>
    </source>
</evidence>
<evidence type="ECO:0000256" key="1">
    <source>
        <dbReference type="ARBA" id="ARBA00008857"/>
    </source>
</evidence>
<evidence type="ECO:0000256" key="3">
    <source>
        <dbReference type="ARBA" id="ARBA00023172"/>
    </source>
</evidence>
<protein>
    <submittedName>
        <fullName evidence="5">Tyrosine-type recombinase/integrase</fullName>
    </submittedName>
</protein>
<comment type="similarity">
    <text evidence="1">Belongs to the 'phage' integrase family.</text>
</comment>
<accession>A0A8A4TST5</accession>
<dbReference type="PANTHER" id="PTHR30349:SF41">
    <property type="entry name" value="INTEGRASE_RECOMBINASE PROTEIN MJ0367-RELATED"/>
    <property type="match status" value="1"/>
</dbReference>
<dbReference type="EMBL" id="CP071793">
    <property type="protein sequence ID" value="QTD52111.1"/>
    <property type="molecule type" value="Genomic_DNA"/>
</dbReference>
<dbReference type="InterPro" id="IPR011010">
    <property type="entry name" value="DNA_brk_join_enz"/>
</dbReference>
<dbReference type="InterPro" id="IPR010998">
    <property type="entry name" value="Integrase_recombinase_N"/>
</dbReference>
<dbReference type="CDD" id="cd00397">
    <property type="entry name" value="DNA_BRE_C"/>
    <property type="match status" value="1"/>
</dbReference>
<dbReference type="AlphaFoldDB" id="A0A8A4TST5"/>
<dbReference type="Proteomes" id="UP000663929">
    <property type="component" value="Chromosome"/>
</dbReference>
<dbReference type="GO" id="GO:0003677">
    <property type="term" value="F:DNA binding"/>
    <property type="evidence" value="ECO:0007669"/>
    <property type="project" value="UniProtKB-KW"/>
</dbReference>
<dbReference type="Gene3D" id="1.10.150.130">
    <property type="match status" value="1"/>
</dbReference>
<dbReference type="SUPFAM" id="SSF56349">
    <property type="entry name" value="DNA breaking-rejoining enzymes"/>
    <property type="match status" value="1"/>
</dbReference>
<organism evidence="5 6">
    <name type="scientific">Sulfidibacter corallicola</name>
    <dbReference type="NCBI Taxonomy" id="2818388"/>
    <lineage>
        <taxon>Bacteria</taxon>
        <taxon>Pseudomonadati</taxon>
        <taxon>Acidobacteriota</taxon>
        <taxon>Holophagae</taxon>
        <taxon>Acanthopleuribacterales</taxon>
        <taxon>Acanthopleuribacteraceae</taxon>
        <taxon>Sulfidibacter</taxon>
    </lineage>
</organism>
<dbReference type="Gene3D" id="1.10.443.10">
    <property type="entry name" value="Intergrase catalytic core"/>
    <property type="match status" value="1"/>
</dbReference>
<dbReference type="InterPro" id="IPR050090">
    <property type="entry name" value="Tyrosine_recombinase_XerCD"/>
</dbReference>
<dbReference type="PROSITE" id="PS51898">
    <property type="entry name" value="TYR_RECOMBINASE"/>
    <property type="match status" value="1"/>
</dbReference>
<evidence type="ECO:0000313" key="5">
    <source>
        <dbReference type="EMBL" id="QTD52111.1"/>
    </source>
</evidence>
<name>A0A8A4TST5_SULCO</name>
<keyword evidence="6" id="KW-1185">Reference proteome</keyword>
<dbReference type="Pfam" id="PF00589">
    <property type="entry name" value="Phage_integrase"/>
    <property type="match status" value="1"/>
</dbReference>
<feature type="domain" description="Tyr recombinase" evidence="4">
    <location>
        <begin position="74"/>
        <end position="258"/>
    </location>
</feature>
<gene>
    <name evidence="5" type="ORF">J3U87_06520</name>
</gene>
<keyword evidence="3" id="KW-0233">DNA recombination</keyword>
<keyword evidence="2" id="KW-0238">DNA-binding</keyword>
<reference evidence="5" key="1">
    <citation type="submission" date="2021-03" db="EMBL/GenBank/DDBJ databases">
        <title>Acanthopleuribacteraceae sp. M133.</title>
        <authorList>
            <person name="Wang G."/>
        </authorList>
    </citation>
    <scope>NUCLEOTIDE SEQUENCE</scope>
    <source>
        <strain evidence="5">M133</strain>
    </source>
</reference>
<dbReference type="GO" id="GO:0006310">
    <property type="term" value="P:DNA recombination"/>
    <property type="evidence" value="ECO:0007669"/>
    <property type="project" value="UniProtKB-KW"/>
</dbReference>
<sequence length="271" mass="31884">MFFKRMPHVTTLSDYNSDNIRAFLYEGRIKYKWKTVTFKSYFGALRGFASWCVKRKLLPENPLLDIERPKMEKTIPKSLKKDQAEALLDHVFHKKTIYRFERYRNRALFGLMIFAGLRVAEVLALKIHDVDFQENSIFVRLGKGLKDRTVPLLSRLKVYLHEYMKERERIQRTTPFFITSVNGDRPFTANGVKKVVEWLRHKSKIYFTCHGLRHTFATQMLRGGCNIYALSKFLGHSDIRTTTIYLSASADYLQKEIVKHPMNFNGTHVYS</sequence>
<dbReference type="KEGG" id="scor:J3U87_06520"/>
<evidence type="ECO:0000256" key="2">
    <source>
        <dbReference type="ARBA" id="ARBA00023125"/>
    </source>
</evidence>
<dbReference type="InterPro" id="IPR013762">
    <property type="entry name" value="Integrase-like_cat_sf"/>
</dbReference>
<dbReference type="InterPro" id="IPR002104">
    <property type="entry name" value="Integrase_catalytic"/>
</dbReference>
<dbReference type="GO" id="GO:0015074">
    <property type="term" value="P:DNA integration"/>
    <property type="evidence" value="ECO:0007669"/>
    <property type="project" value="InterPro"/>
</dbReference>
<dbReference type="PANTHER" id="PTHR30349">
    <property type="entry name" value="PHAGE INTEGRASE-RELATED"/>
    <property type="match status" value="1"/>
</dbReference>
<dbReference type="RefSeq" id="WP_237382220.1">
    <property type="nucleotide sequence ID" value="NZ_CP071793.1"/>
</dbReference>
<proteinExistence type="inferred from homology"/>